<name>A0A1Z3HP73_9CYAN</name>
<dbReference type="CDD" id="cd03802">
    <property type="entry name" value="GT4_AviGT4-like"/>
    <property type="match status" value="1"/>
</dbReference>
<dbReference type="InterPro" id="IPR001296">
    <property type="entry name" value="Glyco_trans_1"/>
</dbReference>
<dbReference type="PANTHER" id="PTHR45947:SF3">
    <property type="entry name" value="SULFOQUINOVOSYL TRANSFERASE SQD2"/>
    <property type="match status" value="1"/>
</dbReference>
<feature type="domain" description="Glycosyl transferase family 1" evidence="1">
    <location>
        <begin position="197"/>
        <end position="340"/>
    </location>
</feature>
<dbReference type="STRING" id="1641165.XM38_10380"/>
<sequence>MEKDTDSMARAPLRLLLLSTPVGPLGSGLGGGVELTLNVLSQELARRGHTLRLVAPEGSTLGAMAIEQVPGTWQPTAHTQGPQVPIVLPPDSVLAAMWDYGRQVQADYDLLVNLAYDWLPFYLTPFFRRPIAHFVSMGCLSDAMAAAVTTVGERFPGTLGVYTRTQAATFPQPDQFRCLSSAVDLTCYEFCGNPGPELVWLGRISPEKGLEDAVAAAAQSQMPLKILGKLEDQAYWDHICQRYPQAPIEYLGFLPTHQLQAVVRRCRALLMTPRWLEAFGNVAIEALACGVPVIAYRRGGPAEIVQQGKTGWLVEPDHVAGLVDAIARLDQLDRRACRQQAEAEYSLSALGNRFEAWFRDILARYGTDK</sequence>
<evidence type="ECO:0000313" key="3">
    <source>
        <dbReference type="Proteomes" id="UP000191901"/>
    </source>
</evidence>
<dbReference type="RefSeq" id="WP_225889319.1">
    <property type="nucleotide sequence ID" value="NZ_CP021983.2"/>
</dbReference>
<gene>
    <name evidence="2" type="ORF">XM38_030200</name>
</gene>
<proteinExistence type="predicted"/>
<dbReference type="SUPFAM" id="SSF53756">
    <property type="entry name" value="UDP-Glycosyltransferase/glycogen phosphorylase"/>
    <property type="match status" value="1"/>
</dbReference>
<evidence type="ECO:0000259" key="1">
    <source>
        <dbReference type="Pfam" id="PF00534"/>
    </source>
</evidence>
<dbReference type="Gene3D" id="3.40.50.2000">
    <property type="entry name" value="Glycogen Phosphorylase B"/>
    <property type="match status" value="2"/>
</dbReference>
<organism evidence="2 3">
    <name type="scientific">Halomicronema hongdechloris C2206</name>
    <dbReference type="NCBI Taxonomy" id="1641165"/>
    <lineage>
        <taxon>Bacteria</taxon>
        <taxon>Bacillati</taxon>
        <taxon>Cyanobacteriota</taxon>
        <taxon>Cyanophyceae</taxon>
        <taxon>Nodosilineales</taxon>
        <taxon>Nodosilineaceae</taxon>
        <taxon>Halomicronema</taxon>
    </lineage>
</organism>
<protein>
    <submittedName>
        <fullName evidence="2">Glycosyltransferase type 1</fullName>
    </submittedName>
</protein>
<dbReference type="Proteomes" id="UP000191901">
    <property type="component" value="Chromosome"/>
</dbReference>
<dbReference type="PANTHER" id="PTHR45947">
    <property type="entry name" value="SULFOQUINOVOSYL TRANSFERASE SQD2"/>
    <property type="match status" value="1"/>
</dbReference>
<keyword evidence="3" id="KW-1185">Reference proteome</keyword>
<evidence type="ECO:0000313" key="2">
    <source>
        <dbReference type="EMBL" id="ASC72066.1"/>
    </source>
</evidence>
<dbReference type="Pfam" id="PF00534">
    <property type="entry name" value="Glycos_transf_1"/>
    <property type="match status" value="1"/>
</dbReference>
<reference evidence="2 3" key="1">
    <citation type="journal article" date="2016" name="Biochim. Biophys. Acta">
        <title>Characterization of red-shifted phycobilisomes isolated from the chlorophyll f-containing cyanobacterium Halomicronema hongdechloris.</title>
        <authorList>
            <person name="Li Y."/>
            <person name="Lin Y."/>
            <person name="Garvey C.J."/>
            <person name="Birch D."/>
            <person name="Corkery R.W."/>
            <person name="Loughlin P.C."/>
            <person name="Scheer H."/>
            <person name="Willows R.D."/>
            <person name="Chen M."/>
        </authorList>
    </citation>
    <scope>NUCLEOTIDE SEQUENCE [LARGE SCALE GENOMIC DNA]</scope>
    <source>
        <strain evidence="2 3">C2206</strain>
    </source>
</reference>
<dbReference type="AlphaFoldDB" id="A0A1Z3HP73"/>
<dbReference type="KEGG" id="hhg:XM38_030200"/>
<accession>A0A1Z3HP73</accession>
<dbReference type="InterPro" id="IPR050194">
    <property type="entry name" value="Glycosyltransferase_grp1"/>
</dbReference>
<dbReference type="EMBL" id="CP021983">
    <property type="protein sequence ID" value="ASC72066.1"/>
    <property type="molecule type" value="Genomic_DNA"/>
</dbReference>
<dbReference type="GO" id="GO:0016757">
    <property type="term" value="F:glycosyltransferase activity"/>
    <property type="evidence" value="ECO:0007669"/>
    <property type="project" value="InterPro"/>
</dbReference>